<evidence type="ECO:0000259" key="2">
    <source>
        <dbReference type="Pfam" id="PF01968"/>
    </source>
</evidence>
<organism evidence="4 5">
    <name type="scientific">Bradymonas sediminis</name>
    <dbReference type="NCBI Taxonomy" id="1548548"/>
    <lineage>
        <taxon>Bacteria</taxon>
        <taxon>Deltaproteobacteria</taxon>
        <taxon>Bradymonadales</taxon>
        <taxon>Bradymonadaceae</taxon>
        <taxon>Bradymonas</taxon>
    </lineage>
</organism>
<feature type="compositionally biased region" description="Pro residues" evidence="1">
    <location>
        <begin position="1"/>
        <end position="12"/>
    </location>
</feature>
<accession>A0A2Z4FHT1</accession>
<protein>
    <submittedName>
        <fullName evidence="4">Hydantoinase/oxoprolinase family protein</fullName>
    </submittedName>
</protein>
<evidence type="ECO:0000313" key="5">
    <source>
        <dbReference type="Proteomes" id="UP000249799"/>
    </source>
</evidence>
<gene>
    <name evidence="4" type="ORF">DN745_02690</name>
</gene>
<feature type="domain" description="Hydantoinase A/oxoprolinase" evidence="2">
    <location>
        <begin position="229"/>
        <end position="507"/>
    </location>
</feature>
<dbReference type="Proteomes" id="UP000249799">
    <property type="component" value="Chromosome"/>
</dbReference>
<dbReference type="GO" id="GO:0017168">
    <property type="term" value="F:5-oxoprolinase (ATP-hydrolyzing) activity"/>
    <property type="evidence" value="ECO:0007669"/>
    <property type="project" value="TreeGrafter"/>
</dbReference>
<dbReference type="InterPro" id="IPR002821">
    <property type="entry name" value="Hydantoinase_A"/>
</dbReference>
<evidence type="ECO:0000259" key="3">
    <source>
        <dbReference type="Pfam" id="PF05378"/>
    </source>
</evidence>
<feature type="region of interest" description="Disordered" evidence="1">
    <location>
        <begin position="1"/>
        <end position="31"/>
    </location>
</feature>
<dbReference type="AlphaFoldDB" id="A0A2Z4FHT1"/>
<dbReference type="PANTHER" id="PTHR11365">
    <property type="entry name" value="5-OXOPROLINASE RELATED"/>
    <property type="match status" value="1"/>
</dbReference>
<evidence type="ECO:0000256" key="1">
    <source>
        <dbReference type="SAM" id="MobiDB-lite"/>
    </source>
</evidence>
<keyword evidence="5" id="KW-1185">Reference proteome</keyword>
<dbReference type="Pfam" id="PF01968">
    <property type="entry name" value="Hydantoinase_A"/>
    <property type="match status" value="1"/>
</dbReference>
<dbReference type="Pfam" id="PF05378">
    <property type="entry name" value="Hydant_A_N"/>
    <property type="match status" value="1"/>
</dbReference>
<dbReference type="GO" id="GO:0005829">
    <property type="term" value="C:cytosol"/>
    <property type="evidence" value="ECO:0007669"/>
    <property type="project" value="TreeGrafter"/>
</dbReference>
<dbReference type="GO" id="GO:0006749">
    <property type="term" value="P:glutathione metabolic process"/>
    <property type="evidence" value="ECO:0007669"/>
    <property type="project" value="TreeGrafter"/>
</dbReference>
<dbReference type="PANTHER" id="PTHR11365:SF23">
    <property type="entry name" value="HYPOTHETICAL 5-OXOPROLINASE (EUROFUNG)-RELATED"/>
    <property type="match status" value="1"/>
</dbReference>
<dbReference type="InterPro" id="IPR008040">
    <property type="entry name" value="Hydant_A_N"/>
</dbReference>
<dbReference type="InterPro" id="IPR045079">
    <property type="entry name" value="Oxoprolinase-like"/>
</dbReference>
<evidence type="ECO:0000313" key="4">
    <source>
        <dbReference type="EMBL" id="AWV88304.1"/>
    </source>
</evidence>
<dbReference type="EMBL" id="CP030032">
    <property type="protein sequence ID" value="AWV88304.1"/>
    <property type="molecule type" value="Genomic_DNA"/>
</dbReference>
<dbReference type="OrthoDB" id="9759608at2"/>
<dbReference type="KEGG" id="bsed:DN745_02690"/>
<name>A0A2Z4FHT1_9DELT</name>
<dbReference type="RefSeq" id="WP_111331929.1">
    <property type="nucleotide sequence ID" value="NZ_CP030032.1"/>
</dbReference>
<sequence>MNNPTTPKPQPTPTAQDSPGDRRQVAGVDTGGTFSDIILREDAPDGSSRVVIHKTLSTPEDPSRAIAQGIAHAAADLKPAASLHLIHGTTVATNALLERRGARVALVTTAGFEDLLELRRQDRPELYNFQIKREPPLVAAPQCFGLRERMAYDGEVLGALEDAEIERVLDALEVGCDGAPFEAVSVCLLHAYANPAHEQRLGRAIAARFPKMHLSLSHEVLPEFREYERASTTTINAYVGPVMARYLHALEGRVAAERIEILQSSGGRCELEFAARFPVNTVLSGPAGGVVGAFAAAEEVGMERIITFDMGGTSSDISLCDAEVPLSAHAEIGELPVDVATLDVRTVGAGGGSIAWVDAGGALRVGPRSAGALPGPACYGRGGVEPTVTDAHVYLGRVRPERFLGGEMTLQAEASRVAIEKLAAELGLEAEAVAQGILEVADANMVRAMKVISLEQGHDPRDFALVAFGGAGGLHACRLAEKIDISTVLIPRNPGLLSAQGMLNADAQRLYSETFLRPLAELLREDDASPNSLRAAVTALSQRARQDLLGPGAVEDASLRYEYSLDLRYEAQSFELNIALPGALDSGELQDPSEDFERQHERLYGYRAPGRAIEVVALRLRAFIPVERVASAQPARASAAAAFPWEDIRVGFRQGRLSAKLIARDDLAEGCEFDGPAVISEYSGTTVVEPGWSVRVSQSHLILTRPDAP</sequence>
<reference evidence="4 5" key="1">
    <citation type="submission" date="2018-06" db="EMBL/GenBank/DDBJ databases">
        <title>Lujinxingia sediminis gen. nov. sp. nov., a new facultative anaerobic member of the class Deltaproteobacteria, and proposal of Lujinxingaceae fam. nov.</title>
        <authorList>
            <person name="Guo L.-Y."/>
            <person name="Li C.-M."/>
            <person name="Wang S."/>
            <person name="Du Z.-J."/>
        </authorList>
    </citation>
    <scope>NUCLEOTIDE SEQUENCE [LARGE SCALE GENOMIC DNA]</scope>
    <source>
        <strain evidence="4 5">FA350</strain>
    </source>
</reference>
<proteinExistence type="predicted"/>
<feature type="domain" description="Hydantoinase/oxoprolinase N-terminal" evidence="3">
    <location>
        <begin position="27"/>
        <end position="205"/>
    </location>
</feature>